<dbReference type="InterPro" id="IPR003807">
    <property type="entry name" value="DUF202"/>
</dbReference>
<dbReference type="InterPro" id="IPR052053">
    <property type="entry name" value="IM_YidH-like"/>
</dbReference>
<evidence type="ECO:0000313" key="10">
    <source>
        <dbReference type="Proteomes" id="UP000054270"/>
    </source>
</evidence>
<dbReference type="OrthoDB" id="199599at2759"/>
<dbReference type="AlphaFoldDB" id="A0A0D2NQR9"/>
<evidence type="ECO:0000256" key="4">
    <source>
        <dbReference type="ARBA" id="ARBA00022989"/>
    </source>
</evidence>
<evidence type="ECO:0000256" key="6">
    <source>
        <dbReference type="SAM" id="MobiDB-lite"/>
    </source>
</evidence>
<feature type="domain" description="DUF202" evidence="8">
    <location>
        <begin position="138"/>
        <end position="214"/>
    </location>
</feature>
<feature type="compositionally biased region" description="Low complexity" evidence="6">
    <location>
        <begin position="75"/>
        <end position="90"/>
    </location>
</feature>
<keyword evidence="2" id="KW-1003">Cell membrane</keyword>
<feature type="transmembrane region" description="Helical" evidence="7">
    <location>
        <begin position="190"/>
        <end position="210"/>
    </location>
</feature>
<organism evidence="9 10">
    <name type="scientific">Hypholoma sublateritium (strain FD-334 SS-4)</name>
    <dbReference type="NCBI Taxonomy" id="945553"/>
    <lineage>
        <taxon>Eukaryota</taxon>
        <taxon>Fungi</taxon>
        <taxon>Dikarya</taxon>
        <taxon>Basidiomycota</taxon>
        <taxon>Agaricomycotina</taxon>
        <taxon>Agaricomycetes</taxon>
        <taxon>Agaricomycetidae</taxon>
        <taxon>Agaricales</taxon>
        <taxon>Agaricineae</taxon>
        <taxon>Strophariaceae</taxon>
        <taxon>Hypholoma</taxon>
    </lineage>
</organism>
<evidence type="ECO:0000256" key="5">
    <source>
        <dbReference type="ARBA" id="ARBA00023136"/>
    </source>
</evidence>
<dbReference type="PANTHER" id="PTHR34187:SF2">
    <property type="entry name" value="DUF202 DOMAIN-CONTAINING PROTEIN"/>
    <property type="match status" value="1"/>
</dbReference>
<comment type="subcellular location">
    <subcellularLocation>
        <location evidence="1">Cell membrane</location>
        <topology evidence="1">Multi-pass membrane protein</topology>
    </subcellularLocation>
</comment>
<feature type="compositionally biased region" description="Polar residues" evidence="6">
    <location>
        <begin position="15"/>
        <end position="37"/>
    </location>
</feature>
<keyword evidence="5 7" id="KW-0472">Membrane</keyword>
<feature type="compositionally biased region" description="Polar residues" evidence="6">
    <location>
        <begin position="91"/>
        <end position="103"/>
    </location>
</feature>
<dbReference type="Pfam" id="PF02656">
    <property type="entry name" value="DUF202"/>
    <property type="match status" value="1"/>
</dbReference>
<name>A0A0D2NQR9_HYPSF</name>
<evidence type="ECO:0000259" key="8">
    <source>
        <dbReference type="Pfam" id="PF02656"/>
    </source>
</evidence>
<accession>A0A0D2NQR9</accession>
<dbReference type="EMBL" id="KN817560">
    <property type="protein sequence ID" value="KJA21144.1"/>
    <property type="molecule type" value="Genomic_DNA"/>
</dbReference>
<dbReference type="GO" id="GO:0005886">
    <property type="term" value="C:plasma membrane"/>
    <property type="evidence" value="ECO:0007669"/>
    <property type="project" value="UniProtKB-SubCell"/>
</dbReference>
<gene>
    <name evidence="9" type="ORF">HYPSUDRAFT_42249</name>
</gene>
<evidence type="ECO:0000256" key="1">
    <source>
        <dbReference type="ARBA" id="ARBA00004651"/>
    </source>
</evidence>
<proteinExistence type="predicted"/>
<feature type="transmembrane region" description="Helical" evidence="7">
    <location>
        <begin position="147"/>
        <end position="169"/>
    </location>
</feature>
<dbReference type="PANTHER" id="PTHR34187">
    <property type="entry name" value="FGR18P"/>
    <property type="match status" value="1"/>
</dbReference>
<dbReference type="OMA" id="CQETAND"/>
<feature type="region of interest" description="Disordered" evidence="6">
    <location>
        <begin position="75"/>
        <end position="103"/>
    </location>
</feature>
<dbReference type="Proteomes" id="UP000054270">
    <property type="component" value="Unassembled WGS sequence"/>
</dbReference>
<feature type="region of interest" description="Disordered" evidence="6">
    <location>
        <begin position="1"/>
        <end position="59"/>
    </location>
</feature>
<feature type="compositionally biased region" description="Polar residues" evidence="6">
    <location>
        <begin position="49"/>
        <end position="59"/>
    </location>
</feature>
<reference evidence="10" key="1">
    <citation type="submission" date="2014-04" db="EMBL/GenBank/DDBJ databases">
        <title>Evolutionary Origins and Diversification of the Mycorrhizal Mutualists.</title>
        <authorList>
            <consortium name="DOE Joint Genome Institute"/>
            <consortium name="Mycorrhizal Genomics Consortium"/>
            <person name="Kohler A."/>
            <person name="Kuo A."/>
            <person name="Nagy L.G."/>
            <person name="Floudas D."/>
            <person name="Copeland A."/>
            <person name="Barry K.W."/>
            <person name="Cichocki N."/>
            <person name="Veneault-Fourrey C."/>
            <person name="LaButti K."/>
            <person name="Lindquist E.A."/>
            <person name="Lipzen A."/>
            <person name="Lundell T."/>
            <person name="Morin E."/>
            <person name="Murat C."/>
            <person name="Riley R."/>
            <person name="Ohm R."/>
            <person name="Sun H."/>
            <person name="Tunlid A."/>
            <person name="Henrissat B."/>
            <person name="Grigoriev I.V."/>
            <person name="Hibbett D.S."/>
            <person name="Martin F."/>
        </authorList>
    </citation>
    <scope>NUCLEOTIDE SEQUENCE [LARGE SCALE GENOMIC DNA]</scope>
    <source>
        <strain evidence="10">FD-334 SS-4</strain>
    </source>
</reference>
<evidence type="ECO:0000256" key="2">
    <source>
        <dbReference type="ARBA" id="ARBA00022475"/>
    </source>
</evidence>
<keyword evidence="10" id="KW-1185">Reference proteome</keyword>
<protein>
    <recommendedName>
        <fullName evidence="8">DUF202 domain-containing protein</fullName>
    </recommendedName>
</protein>
<feature type="transmembrane region" description="Helical" evidence="7">
    <location>
        <begin position="230"/>
        <end position="252"/>
    </location>
</feature>
<evidence type="ECO:0000256" key="3">
    <source>
        <dbReference type="ARBA" id="ARBA00022692"/>
    </source>
</evidence>
<sequence>MPERPHAGGFEVQEPQVTENTPLLCSASTSQRKSTGLPSRARGKERLSEQCQETANDQFRPSLEKEADLARLLRHASSSSLRSPSTSSTTVEDGNNIPSTCSEISNTEQCESNWRKQHWRFLPEGVSLRLENSGSVARDHLASERTFLAYMRTSLAIASSGVALVQLFSAASHSTAAGSAYRMHRYIQPLGASAVVVGLVILFVGISRYFTVQSALTKGYFPVARVTTGFIAVMLTALVALTCGVLMAGKLVPKGM</sequence>
<evidence type="ECO:0000313" key="9">
    <source>
        <dbReference type="EMBL" id="KJA21144.1"/>
    </source>
</evidence>
<keyword evidence="3 7" id="KW-0812">Transmembrane</keyword>
<evidence type="ECO:0000256" key="7">
    <source>
        <dbReference type="SAM" id="Phobius"/>
    </source>
</evidence>
<keyword evidence="4 7" id="KW-1133">Transmembrane helix</keyword>